<dbReference type="PIRSF" id="PIRSF016919">
    <property type="entry name" value="HupE_UreJ"/>
    <property type="match status" value="1"/>
</dbReference>
<dbReference type="Pfam" id="PF04955">
    <property type="entry name" value="HupE_UreJ"/>
    <property type="match status" value="1"/>
</dbReference>
<name>A0A2T1HPA4_9HYPH</name>
<comment type="caution">
    <text evidence="3">The sequence shown here is derived from an EMBL/GenBank/DDBJ whole genome shotgun (WGS) entry which is preliminary data.</text>
</comment>
<accession>A0A2T1HPA4</accession>
<proteinExistence type="predicted"/>
<evidence type="ECO:0000256" key="2">
    <source>
        <dbReference type="SAM" id="SignalP"/>
    </source>
</evidence>
<evidence type="ECO:0000313" key="4">
    <source>
        <dbReference type="Proteomes" id="UP000239772"/>
    </source>
</evidence>
<dbReference type="AlphaFoldDB" id="A0A2T1HPA4"/>
<feature type="transmembrane region" description="Helical" evidence="1">
    <location>
        <begin position="97"/>
        <end position="130"/>
    </location>
</feature>
<keyword evidence="1" id="KW-0472">Membrane</keyword>
<reference evidence="4" key="1">
    <citation type="submission" date="2018-03" db="EMBL/GenBank/DDBJ databases">
        <authorList>
            <person name="Sun L."/>
            <person name="Liu H."/>
            <person name="Chen W."/>
            <person name="Huang K."/>
            <person name="Liu W."/>
            <person name="Gao X."/>
        </authorList>
    </citation>
    <scope>NUCLEOTIDE SEQUENCE [LARGE SCALE GENOMIC DNA]</scope>
    <source>
        <strain evidence="4">SH9</strain>
    </source>
</reference>
<evidence type="ECO:0000313" key="3">
    <source>
        <dbReference type="EMBL" id="PSC03490.1"/>
    </source>
</evidence>
<organism evidence="3 4">
    <name type="scientific">Alsobacter soli</name>
    <dbReference type="NCBI Taxonomy" id="2109933"/>
    <lineage>
        <taxon>Bacteria</taxon>
        <taxon>Pseudomonadati</taxon>
        <taxon>Pseudomonadota</taxon>
        <taxon>Alphaproteobacteria</taxon>
        <taxon>Hyphomicrobiales</taxon>
        <taxon>Alsobacteraceae</taxon>
        <taxon>Alsobacter</taxon>
    </lineage>
</organism>
<dbReference type="Proteomes" id="UP000239772">
    <property type="component" value="Unassembled WGS sequence"/>
</dbReference>
<gene>
    <name evidence="3" type="ORF">SLNSH_18425</name>
</gene>
<feature type="transmembrane region" description="Helical" evidence="1">
    <location>
        <begin position="172"/>
        <end position="192"/>
    </location>
</feature>
<feature type="transmembrane region" description="Helical" evidence="1">
    <location>
        <begin position="70"/>
        <end position="91"/>
    </location>
</feature>
<feature type="chain" id="PRO_5015622112" evidence="2">
    <location>
        <begin position="22"/>
        <end position="193"/>
    </location>
</feature>
<dbReference type="OrthoDB" id="9808192at2"/>
<protein>
    <submittedName>
        <fullName evidence="3">Urease accessory protein</fullName>
    </submittedName>
</protein>
<dbReference type="EMBL" id="PVZS01000024">
    <property type="protein sequence ID" value="PSC03490.1"/>
    <property type="molecule type" value="Genomic_DNA"/>
</dbReference>
<keyword evidence="2" id="KW-0732">Signal</keyword>
<keyword evidence="1" id="KW-0812">Transmembrane</keyword>
<sequence length="193" mass="18601">MKPHLPAAAAILIPLATPALAHTGLEPHMHGFGMGFAHPFSGLDHVIAMTAVGLWGGFVGGAARWAWPAAFIAAMAAAATLGSAGVALPFAETGIALSVAILGLAVACGVRAPIALGAALCAAFAVFHGYAHGAEAPMNAAGLAYGAGFLAATAALHLAGLALATVGKRTGSALSLRLAGGAVLAAGATLLVG</sequence>
<evidence type="ECO:0000256" key="1">
    <source>
        <dbReference type="SAM" id="Phobius"/>
    </source>
</evidence>
<feature type="signal peptide" evidence="2">
    <location>
        <begin position="1"/>
        <end position="21"/>
    </location>
</feature>
<dbReference type="RefSeq" id="WP_106338565.1">
    <property type="nucleotide sequence ID" value="NZ_PVZS01000024.1"/>
</dbReference>
<keyword evidence="1" id="KW-1133">Transmembrane helix</keyword>
<dbReference type="InterPro" id="IPR007038">
    <property type="entry name" value="HupE_UreJ"/>
</dbReference>
<keyword evidence="4" id="KW-1185">Reference proteome</keyword>
<feature type="transmembrane region" description="Helical" evidence="1">
    <location>
        <begin position="142"/>
        <end position="166"/>
    </location>
</feature>
<feature type="transmembrane region" description="Helical" evidence="1">
    <location>
        <begin position="45"/>
        <end position="63"/>
    </location>
</feature>